<evidence type="ECO:0000313" key="1">
    <source>
        <dbReference type="EMBL" id="JAC28027.1"/>
    </source>
</evidence>
<proteinExistence type="evidence at transcript level"/>
<protein>
    <submittedName>
        <fullName evidence="1">Uncharacterized protein</fullName>
    </submittedName>
</protein>
<name>A0A023G2Z1_AMBTT</name>
<dbReference type="AlphaFoldDB" id="A0A023G2Z1"/>
<sequence>MLWPVELVFDRHRSLFSFFLFLFCFLLFRGTESVLMFDATLVLAKIVAPHRRGGKDELFWCNTSLCSRRLRTAEAGDHGGLLLNSWRSNGLKKQGSFALLLDWGTFLDAYNLILEQNRQKCTNARTRCHRSFYFDALSANRLRKAAVYIRHACPVLLACEGQALFFFALQALRKDSMV</sequence>
<dbReference type="EMBL" id="GBBM01007391">
    <property type="protein sequence ID" value="JAC28027.1"/>
    <property type="molecule type" value="mRNA"/>
</dbReference>
<accession>A0A023G2Z1</accession>
<reference evidence="1" key="1">
    <citation type="submission" date="2014-03" db="EMBL/GenBank/DDBJ databases">
        <title>The sialotranscriptome of Amblyomma triste, Amblyomma parvum and Amblyomma cajennense ticks, uncovered by 454-based RNA-seq.</title>
        <authorList>
            <person name="Garcia G.R."/>
            <person name="Gardinassi L.G."/>
            <person name="Ribeiro J.M."/>
            <person name="Anatriello E."/>
            <person name="Ferreira B.R."/>
            <person name="Moreira H.N."/>
            <person name="Mafra C."/>
            <person name="Olegario M.M."/>
            <person name="Szabo P.J."/>
            <person name="Miranda-Santos I.K."/>
            <person name="Maruyama S.R."/>
        </authorList>
    </citation>
    <scope>NUCLEOTIDE SEQUENCE</scope>
    <source>
        <strain evidence="1">Mato Grasso do Sul</strain>
        <tissue evidence="1">Salivary glands</tissue>
    </source>
</reference>
<organism evidence="1">
    <name type="scientific">Amblyomma triste</name>
    <name type="common">Neotropical tick</name>
    <dbReference type="NCBI Taxonomy" id="251400"/>
    <lineage>
        <taxon>Eukaryota</taxon>
        <taxon>Metazoa</taxon>
        <taxon>Ecdysozoa</taxon>
        <taxon>Arthropoda</taxon>
        <taxon>Chelicerata</taxon>
        <taxon>Arachnida</taxon>
        <taxon>Acari</taxon>
        <taxon>Parasitiformes</taxon>
        <taxon>Ixodida</taxon>
        <taxon>Ixodoidea</taxon>
        <taxon>Ixodidae</taxon>
        <taxon>Amblyomminae</taxon>
        <taxon>Amblyomma</taxon>
    </lineage>
</organism>